<keyword evidence="2" id="KW-1185">Reference proteome</keyword>
<comment type="caution">
    <text evidence="1">The sequence shown here is derived from an EMBL/GenBank/DDBJ whole genome shotgun (WGS) entry which is preliminary data.</text>
</comment>
<name>A0A5B7CJH2_PORTR</name>
<dbReference type="AlphaFoldDB" id="A0A5B7CJH2"/>
<dbReference type="EMBL" id="VSRR010000078">
    <property type="protein sequence ID" value="MPC09649.1"/>
    <property type="molecule type" value="Genomic_DNA"/>
</dbReference>
<evidence type="ECO:0000313" key="2">
    <source>
        <dbReference type="Proteomes" id="UP000324222"/>
    </source>
</evidence>
<evidence type="ECO:0000313" key="1">
    <source>
        <dbReference type="EMBL" id="MPC09649.1"/>
    </source>
</evidence>
<accession>A0A5B7CJH2</accession>
<organism evidence="1 2">
    <name type="scientific">Portunus trituberculatus</name>
    <name type="common">Swimming crab</name>
    <name type="synonym">Neptunus trituberculatus</name>
    <dbReference type="NCBI Taxonomy" id="210409"/>
    <lineage>
        <taxon>Eukaryota</taxon>
        <taxon>Metazoa</taxon>
        <taxon>Ecdysozoa</taxon>
        <taxon>Arthropoda</taxon>
        <taxon>Crustacea</taxon>
        <taxon>Multicrustacea</taxon>
        <taxon>Malacostraca</taxon>
        <taxon>Eumalacostraca</taxon>
        <taxon>Eucarida</taxon>
        <taxon>Decapoda</taxon>
        <taxon>Pleocyemata</taxon>
        <taxon>Brachyura</taxon>
        <taxon>Eubrachyura</taxon>
        <taxon>Portunoidea</taxon>
        <taxon>Portunidae</taxon>
        <taxon>Portuninae</taxon>
        <taxon>Portunus</taxon>
    </lineage>
</organism>
<proteinExistence type="predicted"/>
<reference evidence="1 2" key="1">
    <citation type="submission" date="2019-05" db="EMBL/GenBank/DDBJ databases">
        <title>Another draft genome of Portunus trituberculatus and its Hox gene families provides insights of decapod evolution.</title>
        <authorList>
            <person name="Jeong J.-H."/>
            <person name="Song I."/>
            <person name="Kim S."/>
            <person name="Choi T."/>
            <person name="Kim D."/>
            <person name="Ryu S."/>
            <person name="Kim W."/>
        </authorList>
    </citation>
    <scope>NUCLEOTIDE SEQUENCE [LARGE SCALE GENOMIC DNA]</scope>
    <source>
        <tissue evidence="1">Muscle</tissue>
    </source>
</reference>
<protein>
    <submittedName>
        <fullName evidence="1">Uncharacterized protein</fullName>
    </submittedName>
</protein>
<dbReference type="Proteomes" id="UP000324222">
    <property type="component" value="Unassembled WGS sequence"/>
</dbReference>
<gene>
    <name evidence="1" type="ORF">E2C01_002265</name>
</gene>
<sequence length="62" mass="6734">MGESNVHVQLSRCIQYWFSVTMASDEPLGVGEAASTTRHSAAGRGAAVAWTCHYLEENSSIY</sequence>